<dbReference type="GO" id="GO:0030688">
    <property type="term" value="C:preribosome, small subunit precursor"/>
    <property type="evidence" value="ECO:0007669"/>
    <property type="project" value="TreeGrafter"/>
</dbReference>
<dbReference type="InParanoid" id="A7AMU5"/>
<evidence type="ECO:0000256" key="2">
    <source>
        <dbReference type="SAM" id="MobiDB-lite"/>
    </source>
</evidence>
<evidence type="ECO:0000256" key="1">
    <source>
        <dbReference type="ARBA" id="ARBA00022737"/>
    </source>
</evidence>
<keyword evidence="1" id="KW-0677">Repeat</keyword>
<dbReference type="AlphaFoldDB" id="A7AMU5"/>
<dbReference type="eggNOG" id="ENOG502STYA">
    <property type="taxonomic scope" value="Eukaryota"/>
</dbReference>
<dbReference type="Proteomes" id="UP000002173">
    <property type="component" value="Chromosome 3"/>
</dbReference>
<dbReference type="GO" id="GO:0000056">
    <property type="term" value="P:ribosomal small subunit export from nucleus"/>
    <property type="evidence" value="ECO:0007669"/>
    <property type="project" value="TreeGrafter"/>
</dbReference>
<name>A7AMU5_BABBO</name>
<organism evidence="3 4">
    <name type="scientific">Babesia bovis</name>
    <dbReference type="NCBI Taxonomy" id="5865"/>
    <lineage>
        <taxon>Eukaryota</taxon>
        <taxon>Sar</taxon>
        <taxon>Alveolata</taxon>
        <taxon>Apicomplexa</taxon>
        <taxon>Aconoidasida</taxon>
        <taxon>Piroplasmida</taxon>
        <taxon>Babesiidae</taxon>
        <taxon>Babesia</taxon>
    </lineage>
</organism>
<dbReference type="GO" id="GO:0000472">
    <property type="term" value="P:endonucleolytic cleavage to generate mature 5'-end of SSU-rRNA from (SSU-rRNA, 5.8S rRNA, LSU-rRNA)"/>
    <property type="evidence" value="ECO:0007669"/>
    <property type="project" value="TreeGrafter"/>
</dbReference>
<proteinExistence type="predicted"/>
<dbReference type="OMA" id="FIENPHF"/>
<dbReference type="VEuPathDB" id="PiroplasmaDB:BBOV_III003150"/>
<accession>A7AMU5</accession>
<dbReference type="InterPro" id="IPR001313">
    <property type="entry name" value="Pumilio_RNA-bd_rpt"/>
</dbReference>
<dbReference type="Gene3D" id="1.25.10.10">
    <property type="entry name" value="Leucine-rich Repeat Variant"/>
    <property type="match status" value="2"/>
</dbReference>
<keyword evidence="4" id="KW-1185">Reference proteome</keyword>
<dbReference type="PANTHER" id="PTHR13102">
    <property type="entry name" value="NUCLEOLAR PROTEIN 9"/>
    <property type="match status" value="1"/>
</dbReference>
<dbReference type="GO" id="GO:0030686">
    <property type="term" value="C:90S preribosome"/>
    <property type="evidence" value="ECO:0007669"/>
    <property type="project" value="TreeGrafter"/>
</dbReference>
<dbReference type="STRING" id="5865.A7AMU5"/>
<evidence type="ECO:0000313" key="4">
    <source>
        <dbReference type="Proteomes" id="UP000002173"/>
    </source>
</evidence>
<dbReference type="InterPro" id="IPR011989">
    <property type="entry name" value="ARM-like"/>
</dbReference>
<evidence type="ECO:0000313" key="3">
    <source>
        <dbReference type="EMBL" id="EDO07879.1"/>
    </source>
</evidence>
<dbReference type="GO" id="GO:0000447">
    <property type="term" value="P:endonucleolytic cleavage in ITS1 to separate SSU-rRNA from 5.8S rRNA and LSU-rRNA from tricistronic rRNA transcript (SSU-rRNA, 5.8S rRNA, LSU-rRNA)"/>
    <property type="evidence" value="ECO:0007669"/>
    <property type="project" value="TreeGrafter"/>
</dbReference>
<dbReference type="InterPro" id="IPR040000">
    <property type="entry name" value="NOP9"/>
</dbReference>
<dbReference type="Pfam" id="PF22493">
    <property type="entry name" value="PUF_NOP9"/>
    <property type="match status" value="1"/>
</dbReference>
<dbReference type="GO" id="GO:0000480">
    <property type="term" value="P:endonucleolytic cleavage in 5'-ETS of tricistronic rRNA transcript (SSU-rRNA, 5.8S rRNA, LSU-rRNA)"/>
    <property type="evidence" value="ECO:0007669"/>
    <property type="project" value="TreeGrafter"/>
</dbReference>
<sequence length="498" mass="56441">MLSITEVDDYLRGLRDRIAAVQEESSASDKLLLTTNVFEQIQDHISSLAIHQVLSKYLEKLITLLAHSLIEDPVNDIVEKRDLCISLCNQLLLKGDVEVLSKDVFGSHVLQSTLQCCTLFEHQGASISEPLRYFATTVEDRCLFELLHHTSGSHVLRSLMKALVGVLDAEAFQKAKLWKTSILPNAKEIAENSFGNYVLQAVTRNKYFQPTHLEELLETIDMGNLLLTSSSSVVWRICEAAVSLGTGQSQFIKKLQDALHISQYKTKQLKKAKQRETELPPRTDVAPEQYDATENKSDDDDPSVKHNDSEKVKGHIWLALISCQPPEPNRIHLRATGASILLNLLKFDRKLLTNILGDFKHFIRIAKAQQKLLSLATDRHFSRVLQLMLDRRQGLLKEKGIERLFNYLKAHFVELALNINGAFVLSSLFNASPLRLRQSLLTELAPESERIKAKSKKLVEIIGLESFCKNKEQWSKKMSKAQSVRTLFKDIIDTNELH</sequence>
<dbReference type="SMART" id="SM00025">
    <property type="entry name" value="Pumilio"/>
    <property type="match status" value="5"/>
</dbReference>
<comment type="caution">
    <text evidence="3">The sequence shown here is derived from an EMBL/GenBank/DDBJ whole genome shotgun (WGS) entry which is preliminary data.</text>
</comment>
<dbReference type="PANTHER" id="PTHR13102:SF0">
    <property type="entry name" value="NUCLEOLAR PROTEIN 9"/>
    <property type="match status" value="1"/>
</dbReference>
<dbReference type="GO" id="GO:0005730">
    <property type="term" value="C:nucleolus"/>
    <property type="evidence" value="ECO:0007669"/>
    <property type="project" value="TreeGrafter"/>
</dbReference>
<dbReference type="InterPro" id="IPR016024">
    <property type="entry name" value="ARM-type_fold"/>
</dbReference>
<dbReference type="Pfam" id="PF00806">
    <property type="entry name" value="PUF"/>
    <property type="match status" value="1"/>
</dbReference>
<reference evidence="3 4" key="1">
    <citation type="journal article" date="2007" name="PLoS Pathog.">
        <title>Genome sequence of Babesia bovis and comparative analysis of apicomplexan hemoprotozoa.</title>
        <authorList>
            <person name="Brayton K.A."/>
            <person name="Lau A.O.T."/>
            <person name="Herndon D.R."/>
            <person name="Hannick L."/>
            <person name="Kappmeyer L.S."/>
            <person name="Berens S.J."/>
            <person name="Bidwell S.L."/>
            <person name="Brown W.C."/>
            <person name="Crabtree J."/>
            <person name="Fadrosh D."/>
            <person name="Feldblum T."/>
            <person name="Forberger H.A."/>
            <person name="Haas B.J."/>
            <person name="Howell J.M."/>
            <person name="Khouri H."/>
            <person name="Koo H."/>
            <person name="Mann D.J."/>
            <person name="Norimine J."/>
            <person name="Paulsen I.T."/>
            <person name="Radune D."/>
            <person name="Ren Q."/>
            <person name="Smith R.K. Jr."/>
            <person name="Suarez C.E."/>
            <person name="White O."/>
            <person name="Wortman J.R."/>
            <person name="Knowles D.P. Jr."/>
            <person name="McElwain T.F."/>
            <person name="Nene V.M."/>
        </authorList>
    </citation>
    <scope>NUCLEOTIDE SEQUENCE [LARGE SCALE GENOMIC DNA]</scope>
    <source>
        <strain evidence="3">T2Bo</strain>
    </source>
</reference>
<protein>
    <submittedName>
        <fullName evidence="3">Pumilio-family RNA binding repeat domain containing protein</fullName>
    </submittedName>
</protein>
<dbReference type="GO" id="GO:0003723">
    <property type="term" value="F:RNA binding"/>
    <property type="evidence" value="ECO:0007669"/>
    <property type="project" value="InterPro"/>
</dbReference>
<dbReference type="EMBL" id="AAXT01000001">
    <property type="protein sequence ID" value="EDO07879.1"/>
    <property type="molecule type" value="Genomic_DNA"/>
</dbReference>
<feature type="region of interest" description="Disordered" evidence="2">
    <location>
        <begin position="270"/>
        <end position="309"/>
    </location>
</feature>
<dbReference type="SUPFAM" id="SSF48371">
    <property type="entry name" value="ARM repeat"/>
    <property type="match status" value="2"/>
</dbReference>
<gene>
    <name evidence="3" type="ORF">BBOV_III003150</name>
</gene>